<dbReference type="Proteomes" id="UP000837857">
    <property type="component" value="Chromosome 21"/>
</dbReference>
<reference evidence="1" key="1">
    <citation type="submission" date="2022-03" db="EMBL/GenBank/DDBJ databases">
        <authorList>
            <person name="Martin H S."/>
        </authorList>
    </citation>
    <scope>NUCLEOTIDE SEQUENCE</scope>
</reference>
<dbReference type="PANTHER" id="PTHR18901">
    <property type="entry name" value="2-DEOXYGLUCOSE-6-PHOSPHATE PHOSPHATASE 2"/>
    <property type="match status" value="1"/>
</dbReference>
<dbReference type="InterPro" id="IPR036412">
    <property type="entry name" value="HAD-like_sf"/>
</dbReference>
<dbReference type="EMBL" id="OW152833">
    <property type="protein sequence ID" value="CAH2054467.1"/>
    <property type="molecule type" value="Genomic_DNA"/>
</dbReference>
<evidence type="ECO:0000313" key="1">
    <source>
        <dbReference type="EMBL" id="CAH2054467.1"/>
    </source>
</evidence>
<sequence>MMVKPPSSKQEWDGGAAFAVTDSLYFGNEKDMDLPARTLSQSLPCVEAVIQTSEFLKVLEGPVSLFSPGKSSDFHSLMSFHEAVTVVNGVRDKKGIALVEEFISETKEQFQNLFPDTQLMPGAKKLIEHFNKKNVPIGLATSSSEESYHLKVDKHHSSLFSLFPYKTFGSSDPEVKRGKPHPDIFLVAACKFPDNPKPDQCLVFEDAINGVKAARSAGMQVVMVPDQQMDRSLTTEATLVLDSLEDFQPELFGLPPFE</sequence>
<accession>A0ABN8IGC5</accession>
<feature type="non-terminal residue" evidence="1">
    <location>
        <position position="1"/>
    </location>
</feature>
<dbReference type="Pfam" id="PF00702">
    <property type="entry name" value="Hydrolase"/>
    <property type="match status" value="1"/>
</dbReference>
<proteinExistence type="predicted"/>
<dbReference type="Gene3D" id="3.40.50.1000">
    <property type="entry name" value="HAD superfamily/HAD-like"/>
    <property type="match status" value="1"/>
</dbReference>
<name>A0ABN8IGC5_9NEOP</name>
<dbReference type="InterPro" id="IPR023214">
    <property type="entry name" value="HAD_sf"/>
</dbReference>
<keyword evidence="2" id="KW-1185">Reference proteome</keyword>
<protein>
    <submittedName>
        <fullName evidence="1">Uncharacterized protein</fullName>
    </submittedName>
</protein>
<dbReference type="InterPro" id="IPR006439">
    <property type="entry name" value="HAD-SF_hydro_IA"/>
</dbReference>
<dbReference type="Gene3D" id="1.10.150.240">
    <property type="entry name" value="Putative phosphatase, domain 2"/>
    <property type="match status" value="1"/>
</dbReference>
<dbReference type="NCBIfam" id="TIGR01509">
    <property type="entry name" value="HAD-SF-IA-v3"/>
    <property type="match status" value="1"/>
</dbReference>
<dbReference type="SUPFAM" id="SSF56784">
    <property type="entry name" value="HAD-like"/>
    <property type="match status" value="1"/>
</dbReference>
<dbReference type="InterPro" id="IPR023198">
    <property type="entry name" value="PGP-like_dom2"/>
</dbReference>
<dbReference type="PANTHER" id="PTHR18901:SF38">
    <property type="entry name" value="PSEUDOURIDINE-5'-PHOSPHATASE"/>
    <property type="match status" value="1"/>
</dbReference>
<evidence type="ECO:0000313" key="2">
    <source>
        <dbReference type="Proteomes" id="UP000837857"/>
    </source>
</evidence>
<gene>
    <name evidence="1" type="ORF">IPOD504_LOCUS8635</name>
</gene>
<organism evidence="1 2">
    <name type="scientific">Iphiclides podalirius</name>
    <name type="common">scarce swallowtail</name>
    <dbReference type="NCBI Taxonomy" id="110791"/>
    <lineage>
        <taxon>Eukaryota</taxon>
        <taxon>Metazoa</taxon>
        <taxon>Ecdysozoa</taxon>
        <taxon>Arthropoda</taxon>
        <taxon>Hexapoda</taxon>
        <taxon>Insecta</taxon>
        <taxon>Pterygota</taxon>
        <taxon>Neoptera</taxon>
        <taxon>Endopterygota</taxon>
        <taxon>Lepidoptera</taxon>
        <taxon>Glossata</taxon>
        <taxon>Ditrysia</taxon>
        <taxon>Papilionoidea</taxon>
        <taxon>Papilionidae</taxon>
        <taxon>Papilioninae</taxon>
        <taxon>Iphiclides</taxon>
    </lineage>
</organism>